<feature type="transmembrane region" description="Helical" evidence="1">
    <location>
        <begin position="116"/>
        <end position="137"/>
    </location>
</feature>
<gene>
    <name evidence="2" type="ORF">HQR01_15090</name>
</gene>
<keyword evidence="3" id="KW-1185">Reference proteome</keyword>
<evidence type="ECO:0000256" key="1">
    <source>
        <dbReference type="SAM" id="Phobius"/>
    </source>
</evidence>
<reference evidence="2 3" key="1">
    <citation type="submission" date="2020-05" db="EMBL/GenBank/DDBJ databases">
        <title>Erythrobacter mangrovi sp. nov., isolated from rhizosphere soil of mangrove plant (Kandelia candel).</title>
        <authorList>
            <person name="Ye Y.H."/>
        </authorList>
    </citation>
    <scope>NUCLEOTIDE SEQUENCE [LARGE SCALE GENOMIC DNA]</scope>
    <source>
        <strain evidence="2 3">EB310</strain>
    </source>
</reference>
<sequence length="185" mass="20190">MLAVLLAIVFAVNLLPAFGPPTWTIIAIYGLASDLPLIVIVLAGALAAAAGRLVLAGAFRMLGDHVPPKTRGNLEAARLLFERNRRNGIIGIGVFALSPFPSAQLFEAIGLAKLPLVRFTLAFFAGRLVSYAFYAMTAKQLRDTSLGQEFARMFSDPWVLAIELVMIAALVSLLKIDWRRILERR</sequence>
<proteinExistence type="predicted"/>
<dbReference type="Proteomes" id="UP000504693">
    <property type="component" value="Chromosome"/>
</dbReference>
<evidence type="ECO:0000313" key="2">
    <source>
        <dbReference type="EMBL" id="QKG72836.1"/>
    </source>
</evidence>
<evidence type="ECO:0000313" key="3">
    <source>
        <dbReference type="Proteomes" id="UP000504693"/>
    </source>
</evidence>
<evidence type="ECO:0008006" key="4">
    <source>
        <dbReference type="Google" id="ProtNLM"/>
    </source>
</evidence>
<keyword evidence="1" id="KW-0472">Membrane</keyword>
<dbReference type="EMBL" id="CP053921">
    <property type="protein sequence ID" value="QKG72836.1"/>
    <property type="molecule type" value="Genomic_DNA"/>
</dbReference>
<protein>
    <recommendedName>
        <fullName evidence="4">VTT domain-containing protein</fullName>
    </recommendedName>
</protein>
<keyword evidence="1" id="KW-0812">Transmembrane</keyword>
<dbReference type="AlphaFoldDB" id="A0A7D3XXZ3"/>
<feature type="transmembrane region" description="Helical" evidence="1">
    <location>
        <begin position="157"/>
        <end position="176"/>
    </location>
</feature>
<keyword evidence="1" id="KW-1133">Transmembrane helix</keyword>
<name>A0A7D3XXZ3_9SPHN</name>
<dbReference type="KEGG" id="emv:HQR01_15090"/>
<organism evidence="2 3">
    <name type="scientific">Erythrobacter mangrovi</name>
    <dbReference type="NCBI Taxonomy" id="2739433"/>
    <lineage>
        <taxon>Bacteria</taxon>
        <taxon>Pseudomonadati</taxon>
        <taxon>Pseudomonadota</taxon>
        <taxon>Alphaproteobacteria</taxon>
        <taxon>Sphingomonadales</taxon>
        <taxon>Erythrobacteraceae</taxon>
        <taxon>Erythrobacter/Porphyrobacter group</taxon>
        <taxon>Erythrobacter</taxon>
    </lineage>
</organism>
<accession>A0A7D3XXZ3</accession>
<feature type="transmembrane region" description="Helical" evidence="1">
    <location>
        <begin position="27"/>
        <end position="55"/>
    </location>
</feature>